<gene>
    <name evidence="2" type="ORF">SAMN05880501_11681</name>
</gene>
<dbReference type="OrthoDB" id="2878914at2"/>
<evidence type="ECO:0000313" key="3">
    <source>
        <dbReference type="Proteomes" id="UP000219636"/>
    </source>
</evidence>
<evidence type="ECO:0000313" key="2">
    <source>
        <dbReference type="EMBL" id="SOC24046.1"/>
    </source>
</evidence>
<accession>A0A285TPF5</accession>
<dbReference type="Proteomes" id="UP000219636">
    <property type="component" value="Unassembled WGS sequence"/>
</dbReference>
<keyword evidence="1" id="KW-0732">Signal</keyword>
<reference evidence="3" key="1">
    <citation type="submission" date="2017-08" db="EMBL/GenBank/DDBJ databases">
        <authorList>
            <person name="Varghese N."/>
            <person name="Submissions S."/>
        </authorList>
    </citation>
    <scope>NUCLEOTIDE SEQUENCE [LARGE SCALE GENOMIC DNA]</scope>
    <source>
        <strain evidence="3">JC22</strain>
    </source>
</reference>
<organism evidence="2 3">
    <name type="scientific">Ureibacillus xyleni</name>
    <dbReference type="NCBI Taxonomy" id="614648"/>
    <lineage>
        <taxon>Bacteria</taxon>
        <taxon>Bacillati</taxon>
        <taxon>Bacillota</taxon>
        <taxon>Bacilli</taxon>
        <taxon>Bacillales</taxon>
        <taxon>Caryophanaceae</taxon>
        <taxon>Ureibacillus</taxon>
    </lineage>
</organism>
<keyword evidence="3" id="KW-1185">Reference proteome</keyword>
<proteinExistence type="predicted"/>
<feature type="chain" id="PRO_5012086380" evidence="1">
    <location>
        <begin position="26"/>
        <end position="348"/>
    </location>
</feature>
<protein>
    <submittedName>
        <fullName evidence="2">Uncharacterized protein</fullName>
    </submittedName>
</protein>
<dbReference type="EMBL" id="OBMQ01000016">
    <property type="protein sequence ID" value="SOC24046.1"/>
    <property type="molecule type" value="Genomic_DNA"/>
</dbReference>
<sequence length="348" mass="39387">MKKLFVYIFCAILLLFNFSPATGQAKSTSLTLSTKDLTFLDVTPNEAVTKSMNRMVKRYPKLEFSESEGDYYTGDPTQNMNYFLKFYTDNKKRTVGVLYEQFNEKRPGMKFGTSKGIKIGSTMQTVREKYGKNNYTEKTSSDPRYNYVDFTYPIVLKETKQKGTLTFTMRYLVGSKKSSATVYGVEYKVETLKEQASPRLLSEMTLAQLKVELNKALKKVGEPARIKDFKKVNMEDYGLSGTVYEYNFTSSISIIVGIENNKVASLGIMEGGNKLYPSTKVKNIQAAAIIATNKITDYQKIQQELARSMQLIKTGQKGMIIADGLSYNLLIQTIPELPLLSYTFMIAK</sequence>
<dbReference type="RefSeq" id="WP_097075015.1">
    <property type="nucleotide sequence ID" value="NZ_OBMQ01000016.1"/>
</dbReference>
<name>A0A285TPF5_9BACL</name>
<feature type="signal peptide" evidence="1">
    <location>
        <begin position="1"/>
        <end position="25"/>
    </location>
</feature>
<dbReference type="AlphaFoldDB" id="A0A285TPF5"/>
<evidence type="ECO:0000256" key="1">
    <source>
        <dbReference type="SAM" id="SignalP"/>
    </source>
</evidence>